<feature type="transmembrane region" description="Helical" evidence="4">
    <location>
        <begin position="230"/>
        <end position="248"/>
    </location>
</feature>
<dbReference type="HOGENOM" id="CLU_083863_0_0_6"/>
<evidence type="ECO:0000313" key="7">
    <source>
        <dbReference type="Proteomes" id="UP000019586"/>
    </source>
</evidence>
<comment type="catalytic activity">
    <reaction evidence="3">
        <text>di-trans,octa-cis-undecaprenyl diphosphate + H2O = di-trans,octa-cis-undecaprenyl phosphate + phosphate + H(+)</text>
        <dbReference type="Rhea" id="RHEA:28094"/>
        <dbReference type="ChEBI" id="CHEBI:15377"/>
        <dbReference type="ChEBI" id="CHEBI:15378"/>
        <dbReference type="ChEBI" id="CHEBI:43474"/>
        <dbReference type="ChEBI" id="CHEBI:58405"/>
        <dbReference type="ChEBI" id="CHEBI:60392"/>
        <dbReference type="EC" id="3.6.1.27"/>
    </reaction>
</comment>
<reference evidence="6 7" key="1">
    <citation type="journal article" date="2014" name="Proc. Natl. Acad. Sci. U.S.A.">
        <title>Molecular dissection of the evolution of carbapenem-resistant multilocus sequence type 258 Klebsiella pneumoniae.</title>
        <authorList>
            <person name="Deleo F.R."/>
            <person name="Chen L."/>
            <person name="Porcella S.F."/>
            <person name="Martens C.A."/>
            <person name="Kobayashi S.D."/>
            <person name="Porter A.R."/>
            <person name="Chavda K.D."/>
            <person name="Jacobs M.R."/>
            <person name="Mathema B."/>
            <person name="Olsen R.J."/>
            <person name="Bonomo R.A."/>
            <person name="Musser J.M."/>
            <person name="Kreiswirth B.N."/>
        </authorList>
    </citation>
    <scope>NUCLEOTIDE SEQUENCE [LARGE SCALE GENOMIC DNA]</scope>
    <source>
        <strain evidence="6">30684/NJST258_2</strain>
    </source>
</reference>
<keyword evidence="4" id="KW-0812">Transmembrane</keyword>
<feature type="transmembrane region" description="Helical" evidence="4">
    <location>
        <begin position="254"/>
        <end position="273"/>
    </location>
</feature>
<dbReference type="Pfam" id="PF01569">
    <property type="entry name" value="PAP2"/>
    <property type="match status" value="1"/>
</dbReference>
<evidence type="ECO:0000256" key="3">
    <source>
        <dbReference type="ARBA" id="ARBA00047594"/>
    </source>
</evidence>
<feature type="domain" description="Phosphatidic acid phosphatase type 2/haloperoxidase" evidence="5">
    <location>
        <begin position="121"/>
        <end position="271"/>
    </location>
</feature>
<dbReference type="Gene3D" id="1.20.144.10">
    <property type="entry name" value="Phosphatidic acid phosphatase type 2/haloperoxidase"/>
    <property type="match status" value="1"/>
</dbReference>
<dbReference type="GO" id="GO:0050380">
    <property type="term" value="F:undecaprenyl-diphosphatase activity"/>
    <property type="evidence" value="ECO:0007669"/>
    <property type="project" value="UniProtKB-EC"/>
</dbReference>
<dbReference type="Proteomes" id="UP000019586">
    <property type="component" value="Chromosome"/>
</dbReference>
<accession>W8V1A6</accession>
<keyword evidence="4" id="KW-0472">Membrane</keyword>
<dbReference type="InterPro" id="IPR036938">
    <property type="entry name" value="PAP2/HPO_sf"/>
</dbReference>
<dbReference type="EMBL" id="CP006918">
    <property type="protein sequence ID" value="AHM79997.1"/>
    <property type="molecule type" value="Genomic_DNA"/>
</dbReference>
<dbReference type="CDD" id="cd01610">
    <property type="entry name" value="PAP2_like"/>
    <property type="match status" value="1"/>
</dbReference>
<evidence type="ECO:0000256" key="1">
    <source>
        <dbReference type="ARBA" id="ARBA00012374"/>
    </source>
</evidence>
<dbReference type="SUPFAM" id="SSF48317">
    <property type="entry name" value="Acid phosphatase/Vanadium-dependent haloperoxidase"/>
    <property type="match status" value="1"/>
</dbReference>
<gene>
    <name evidence="6" type="ORF">KPNJ2_03217</name>
</gene>
<proteinExistence type="predicted"/>
<dbReference type="InterPro" id="IPR000326">
    <property type="entry name" value="PAP2/HPO"/>
</dbReference>
<evidence type="ECO:0000259" key="5">
    <source>
        <dbReference type="SMART" id="SM00014"/>
    </source>
</evidence>
<dbReference type="EC" id="3.6.1.27" evidence="1"/>
<feature type="transmembrane region" description="Helical" evidence="4">
    <location>
        <begin position="93"/>
        <end position="112"/>
    </location>
</feature>
<evidence type="ECO:0000256" key="4">
    <source>
        <dbReference type="SAM" id="Phobius"/>
    </source>
</evidence>
<dbReference type="KEGG" id="kps:KPNJ2_03217"/>
<evidence type="ECO:0000256" key="2">
    <source>
        <dbReference type="ARBA" id="ARBA00032707"/>
    </source>
</evidence>
<keyword evidence="6" id="KW-0378">Hydrolase</keyword>
<dbReference type="GO" id="GO:0005886">
    <property type="term" value="C:plasma membrane"/>
    <property type="evidence" value="ECO:0007669"/>
    <property type="project" value="TreeGrafter"/>
</dbReference>
<dbReference type="PANTHER" id="PTHR14969:SF54">
    <property type="entry name" value="PHOSPHATIDYLGLYCEROPHOSPHATASE B"/>
    <property type="match status" value="1"/>
</dbReference>
<dbReference type="SMART" id="SM00014">
    <property type="entry name" value="acidPPc"/>
    <property type="match status" value="1"/>
</dbReference>
<dbReference type="AlphaFoldDB" id="W8V1A6"/>
<sequence length="299" mass="34069">MLSVSRYFATTPGRSPNRERLAVWKAHKRSTFRYDVHLQGEGEKMLLIARRTALAAALLLVMPLTVWLSGWLWQPGLPVAMLKSLWWVTETVTQPWGIITHVVLCGWFLWCLRFRLRAALILFLILAAAILAGQGAKSWVKARVQEPRPFVIWLENTRQVPVTQFYALKRKERAKLVHEQLAQAQDIPSFLRKHWQKETGFAFPSGHTMFAASWALLAAGLLWPRRRWGTIAVLLVWATAVMGSRLALGMHWPLDLIVATLISWLLVTVACWLTQRLCGPLSPPGEEAQDIKKRMPEAE</sequence>
<organism evidence="6 7">
    <name type="scientific">Klebsiella pneumoniae 30684/NJST258_2</name>
    <dbReference type="NCBI Taxonomy" id="1420013"/>
    <lineage>
        <taxon>Bacteria</taxon>
        <taxon>Pseudomonadati</taxon>
        <taxon>Pseudomonadota</taxon>
        <taxon>Gammaproteobacteria</taxon>
        <taxon>Enterobacterales</taxon>
        <taxon>Enterobacteriaceae</taxon>
        <taxon>Klebsiella/Raoultella group</taxon>
        <taxon>Klebsiella</taxon>
        <taxon>Klebsiella pneumoniae complex</taxon>
    </lineage>
</organism>
<dbReference type="PATRIC" id="fig|1420013.3.peg.3022"/>
<name>W8V1A6_KLEPN</name>
<feature type="transmembrane region" description="Helical" evidence="4">
    <location>
        <begin position="201"/>
        <end position="223"/>
    </location>
</feature>
<dbReference type="PANTHER" id="PTHR14969">
    <property type="entry name" value="SPHINGOSINE-1-PHOSPHATE PHOSPHOHYDROLASE"/>
    <property type="match status" value="1"/>
</dbReference>
<keyword evidence="4" id="KW-1133">Transmembrane helix</keyword>
<dbReference type="NCBIfam" id="NF007975">
    <property type="entry name" value="PRK10699.1"/>
    <property type="match status" value="1"/>
</dbReference>
<feature type="transmembrane region" description="Helical" evidence="4">
    <location>
        <begin position="119"/>
        <end position="140"/>
    </location>
</feature>
<evidence type="ECO:0000313" key="6">
    <source>
        <dbReference type="EMBL" id="AHM79997.1"/>
    </source>
</evidence>
<protein>
    <recommendedName>
        <fullName evidence="1">undecaprenyl-diphosphate phosphatase</fullName>
        <ecNumber evidence="1">3.6.1.27</ecNumber>
    </recommendedName>
    <alternativeName>
        <fullName evidence="2">Undecaprenyl pyrophosphate phosphatase</fullName>
    </alternativeName>
</protein>
<feature type="transmembrane region" description="Helical" evidence="4">
    <location>
        <begin position="53"/>
        <end position="73"/>
    </location>
</feature>